<sequence length="321" mass="35751">MPSDDSGPANNQSQPQRPDQQPEGKSIFRTLTTIPPPVKRLFNKFPLVVYAANELPARSPRARHQHALYIFATPDGAVRGHPSFNPGCLKWQAYLTFCDIEFRVVASSNHASPTGALPFLLPSGTHATLIDQPQVIPSNKLQKWAMEQTPAAMDDPDDHRFEAYMSLLDNNIRRAWLYTVYLTSNFETIAEPLYTATTSSNPIVQATIARQLRAAAEAELLKYGAVIDGEAIYSEAEEAFRALEIALGSDRFFFGAEKPGLFDASVFAYTHLLLQDLGHGWKESRLGNAVRVRQKLVRHQERLTDLFFVHEGRMAAGAADK</sequence>
<proteinExistence type="predicted"/>
<reference evidence="4" key="1">
    <citation type="journal article" date="2020" name="Stud. Mycol.">
        <title>101 Dothideomycetes genomes: a test case for predicting lifestyles and emergence of pathogens.</title>
        <authorList>
            <person name="Haridas S."/>
            <person name="Albert R."/>
            <person name="Binder M."/>
            <person name="Bloem J."/>
            <person name="Labutti K."/>
            <person name="Salamov A."/>
            <person name="Andreopoulos B."/>
            <person name="Baker S."/>
            <person name="Barry K."/>
            <person name="Bills G."/>
            <person name="Bluhm B."/>
            <person name="Cannon C."/>
            <person name="Castanera R."/>
            <person name="Culley D."/>
            <person name="Daum C."/>
            <person name="Ezra D."/>
            <person name="Gonzalez J."/>
            <person name="Henrissat B."/>
            <person name="Kuo A."/>
            <person name="Liang C."/>
            <person name="Lipzen A."/>
            <person name="Lutzoni F."/>
            <person name="Magnuson J."/>
            <person name="Mondo S."/>
            <person name="Nolan M."/>
            <person name="Ohm R."/>
            <person name="Pangilinan J."/>
            <person name="Park H.-J."/>
            <person name="Ramirez L."/>
            <person name="Alfaro M."/>
            <person name="Sun H."/>
            <person name="Tritt A."/>
            <person name="Yoshinaga Y."/>
            <person name="Zwiers L.-H."/>
            <person name="Turgeon B."/>
            <person name="Goodwin S."/>
            <person name="Spatafora J."/>
            <person name="Crous P."/>
            <person name="Grigoriev I."/>
        </authorList>
    </citation>
    <scope>NUCLEOTIDE SEQUENCE</scope>
    <source>
        <strain evidence="4">CBS 121167</strain>
    </source>
</reference>
<feature type="region of interest" description="Disordered" evidence="1">
    <location>
        <begin position="1"/>
        <end position="23"/>
    </location>
</feature>
<evidence type="ECO:0000256" key="1">
    <source>
        <dbReference type="SAM" id="MobiDB-lite"/>
    </source>
</evidence>
<dbReference type="GeneID" id="54301921"/>
<dbReference type="RefSeq" id="XP_033393224.1">
    <property type="nucleotide sequence ID" value="XM_033544425.1"/>
</dbReference>
<dbReference type="InterPro" id="IPR033468">
    <property type="entry name" value="Metaxin_GST"/>
</dbReference>
<evidence type="ECO:0000313" key="4">
    <source>
        <dbReference type="EMBL" id="KAF2137509.1"/>
    </source>
</evidence>
<evidence type="ECO:0000259" key="2">
    <source>
        <dbReference type="Pfam" id="PF17171"/>
    </source>
</evidence>
<dbReference type="GO" id="GO:0001401">
    <property type="term" value="C:SAM complex"/>
    <property type="evidence" value="ECO:0007669"/>
    <property type="project" value="TreeGrafter"/>
</dbReference>
<dbReference type="AlphaFoldDB" id="A0A6A6B012"/>
<dbReference type="CDD" id="cd03193">
    <property type="entry name" value="GST_C_Metaxin"/>
    <property type="match status" value="1"/>
</dbReference>
<feature type="domain" description="Thioredoxin-like fold" evidence="3">
    <location>
        <begin position="86"/>
        <end position="184"/>
    </location>
</feature>
<keyword evidence="5" id="KW-1185">Reference proteome</keyword>
<dbReference type="PANTHER" id="PTHR12289:SF44">
    <property type="entry name" value="OUTER MEMBRANE PROTEIN (SAM35), PUTATIVE (AFU_ORTHOLOGUE AFUA_1G13180)-RELATED"/>
    <property type="match status" value="1"/>
</dbReference>
<name>A0A6A6B012_9PEZI</name>
<accession>A0A6A6B012</accession>
<feature type="compositionally biased region" description="Polar residues" evidence="1">
    <location>
        <begin position="8"/>
        <end position="19"/>
    </location>
</feature>
<dbReference type="PANTHER" id="PTHR12289">
    <property type="entry name" value="METAXIN RELATED"/>
    <property type="match status" value="1"/>
</dbReference>
<dbReference type="EMBL" id="ML995502">
    <property type="protein sequence ID" value="KAF2137509.1"/>
    <property type="molecule type" value="Genomic_DNA"/>
</dbReference>
<evidence type="ECO:0000313" key="5">
    <source>
        <dbReference type="Proteomes" id="UP000799438"/>
    </source>
</evidence>
<evidence type="ECO:0000259" key="3">
    <source>
        <dbReference type="Pfam" id="PF17172"/>
    </source>
</evidence>
<dbReference type="InterPro" id="IPR012336">
    <property type="entry name" value="Thioredoxin-like_fold"/>
</dbReference>
<dbReference type="Pfam" id="PF17171">
    <property type="entry name" value="GST_C_6"/>
    <property type="match status" value="1"/>
</dbReference>
<protein>
    <submittedName>
        <fullName evidence="4">Uncharacterized protein</fullName>
    </submittedName>
</protein>
<dbReference type="OrthoDB" id="198787at2759"/>
<dbReference type="Pfam" id="PF17172">
    <property type="entry name" value="GST_N_4"/>
    <property type="match status" value="1"/>
</dbReference>
<dbReference type="InterPro" id="IPR050931">
    <property type="entry name" value="Mito_Protein_Transport_Metaxin"/>
</dbReference>
<gene>
    <name evidence="4" type="ORF">K452DRAFT_321748</name>
</gene>
<dbReference type="GO" id="GO:0007005">
    <property type="term" value="P:mitochondrion organization"/>
    <property type="evidence" value="ECO:0007669"/>
    <property type="project" value="TreeGrafter"/>
</dbReference>
<feature type="domain" description="Metaxin glutathione S-transferase" evidence="2">
    <location>
        <begin position="236"/>
        <end position="303"/>
    </location>
</feature>
<dbReference type="Proteomes" id="UP000799438">
    <property type="component" value="Unassembled WGS sequence"/>
</dbReference>
<organism evidence="4 5">
    <name type="scientific">Aplosporella prunicola CBS 121167</name>
    <dbReference type="NCBI Taxonomy" id="1176127"/>
    <lineage>
        <taxon>Eukaryota</taxon>
        <taxon>Fungi</taxon>
        <taxon>Dikarya</taxon>
        <taxon>Ascomycota</taxon>
        <taxon>Pezizomycotina</taxon>
        <taxon>Dothideomycetes</taxon>
        <taxon>Dothideomycetes incertae sedis</taxon>
        <taxon>Botryosphaeriales</taxon>
        <taxon>Aplosporellaceae</taxon>
        <taxon>Aplosporella</taxon>
    </lineage>
</organism>